<reference evidence="2 3" key="1">
    <citation type="journal article" date="2013" name="Genome Announc.">
        <title>Draft genome sequences for three mercury-methylating, sulfate-reducing bacteria.</title>
        <authorList>
            <person name="Brown S.D."/>
            <person name="Hurt R.A.Jr."/>
            <person name="Gilmour C.C."/>
            <person name="Elias D.A."/>
        </authorList>
    </citation>
    <scope>NUCLEOTIDE SEQUENCE [LARGE SCALE GENOMIC DNA]</scope>
    <source>
        <strain evidence="2 3">DSM 2059</strain>
    </source>
</reference>
<dbReference type="Proteomes" id="UP000014977">
    <property type="component" value="Unassembled WGS sequence"/>
</dbReference>
<dbReference type="Pfam" id="PF12694">
    <property type="entry name" value="cpYpsA"/>
    <property type="match status" value="1"/>
</dbReference>
<dbReference type="STRING" id="897.B2D07_15670"/>
<dbReference type="Gene3D" id="3.40.50.450">
    <property type="match status" value="1"/>
</dbReference>
<protein>
    <submittedName>
        <fullName evidence="2">Putative Molybdenum cofactor carrier</fullName>
    </submittedName>
</protein>
<dbReference type="Pfam" id="PF20594">
    <property type="entry name" value="DUF6794"/>
    <property type="match status" value="1"/>
</dbReference>
<keyword evidence="3" id="KW-1185">Reference proteome</keyword>
<dbReference type="InterPro" id="IPR046744">
    <property type="entry name" value="DUF6794"/>
</dbReference>
<gene>
    <name evidence="2" type="ORF">dsmv_0605</name>
</gene>
<proteinExistence type="predicted"/>
<organism evidence="2 3">
    <name type="scientific">Desulfococcus multivorans DSM 2059</name>
    <dbReference type="NCBI Taxonomy" id="1121405"/>
    <lineage>
        <taxon>Bacteria</taxon>
        <taxon>Pseudomonadati</taxon>
        <taxon>Thermodesulfobacteriota</taxon>
        <taxon>Desulfobacteria</taxon>
        <taxon>Desulfobacterales</taxon>
        <taxon>Desulfococcaceae</taxon>
        <taxon>Desulfococcus</taxon>
    </lineage>
</organism>
<name>S7TH21_DESML</name>
<evidence type="ECO:0000259" key="1">
    <source>
        <dbReference type="Pfam" id="PF20594"/>
    </source>
</evidence>
<sequence>MIRKVISGGEAGVERAALDAAQKFMIDCGGWMPRRRDGEDEALVRAYRLTLLIDADADQAAARNVSNADGVLAIVWGAATESAARHLRLAERYGRPAKVLDLDRIPAFKAAREAEAWIREKGIAVLNVTGSQTTDAAVYRTASDILETLHQLLMIDPRHHRSGPGDVATRADVRLDAFVRIPKTVDEAVAVLLSALSFRDRTRIANMDEKRLDTLMPSIGVYIQNEFRLRQGNPSLMDDCRARSDTPDEAPAKVVIRALRRALRNTDGVLRVVK</sequence>
<evidence type="ECO:0000313" key="2">
    <source>
        <dbReference type="EMBL" id="EPR35900.1"/>
    </source>
</evidence>
<dbReference type="RefSeq" id="WP_020877716.1">
    <property type="nucleotide sequence ID" value="NZ_ATHJ01000105.1"/>
</dbReference>
<dbReference type="OrthoDB" id="283616at2"/>
<evidence type="ECO:0000313" key="3">
    <source>
        <dbReference type="Proteomes" id="UP000014977"/>
    </source>
</evidence>
<feature type="domain" description="DUF6794" evidence="1">
    <location>
        <begin position="181"/>
        <end position="241"/>
    </location>
</feature>
<dbReference type="eggNOG" id="COG0758">
    <property type="taxonomic scope" value="Bacteria"/>
</dbReference>
<comment type="caution">
    <text evidence="2">The sequence shown here is derived from an EMBL/GenBank/DDBJ whole genome shotgun (WGS) entry which is preliminary data.</text>
</comment>
<accession>S7TH21</accession>
<dbReference type="InterPro" id="IPR024755">
    <property type="entry name" value="cpYpsA"/>
</dbReference>
<dbReference type="EMBL" id="ATHJ01000105">
    <property type="protein sequence ID" value="EPR35900.1"/>
    <property type="molecule type" value="Genomic_DNA"/>
</dbReference>
<dbReference type="AlphaFoldDB" id="S7TH21"/>